<dbReference type="Pfam" id="PF11760">
    <property type="entry name" value="CbiG_N"/>
    <property type="match status" value="1"/>
</dbReference>
<dbReference type="EMBL" id="DF820455">
    <property type="protein sequence ID" value="GAK49868.1"/>
    <property type="molecule type" value="Genomic_DNA"/>
</dbReference>
<evidence type="ECO:0000313" key="4">
    <source>
        <dbReference type="Proteomes" id="UP000030700"/>
    </source>
</evidence>
<dbReference type="InterPro" id="IPR002750">
    <property type="entry name" value="CobE/GbiG_C"/>
</dbReference>
<dbReference type="InterPro" id="IPR036518">
    <property type="entry name" value="CobE/GbiG_C_sf"/>
</dbReference>
<evidence type="ECO:0000259" key="1">
    <source>
        <dbReference type="Pfam" id="PF01890"/>
    </source>
</evidence>
<dbReference type="Gene3D" id="3.30.420.180">
    <property type="entry name" value="CobE/GbiG C-terminal domain"/>
    <property type="match status" value="1"/>
</dbReference>
<dbReference type="SUPFAM" id="SSF159664">
    <property type="entry name" value="CobE/GbiG C-terminal domain-like"/>
    <property type="match status" value="1"/>
</dbReference>
<accession>A0A0S6VVQ3</accession>
<protein>
    <submittedName>
        <fullName evidence="3">Cobalamin/vitamin B12 biosynthesis CbiG protein</fullName>
    </submittedName>
</protein>
<name>A0A0S6VVQ3_9BACT</name>
<dbReference type="GO" id="GO:0009236">
    <property type="term" value="P:cobalamin biosynthetic process"/>
    <property type="evidence" value="ECO:0007669"/>
    <property type="project" value="InterPro"/>
</dbReference>
<dbReference type="Pfam" id="PF01890">
    <property type="entry name" value="CbiG_C"/>
    <property type="match status" value="1"/>
</dbReference>
<gene>
    <name evidence="3" type="ORF">U14_01092</name>
</gene>
<evidence type="ECO:0000313" key="3">
    <source>
        <dbReference type="EMBL" id="GAK49868.1"/>
    </source>
</evidence>
<feature type="domain" description="CobE/GbiG C-terminal" evidence="1">
    <location>
        <begin position="201"/>
        <end position="317"/>
    </location>
</feature>
<dbReference type="InterPro" id="IPR038029">
    <property type="entry name" value="GbiG_N_sf"/>
</dbReference>
<dbReference type="InterPro" id="IPR052553">
    <property type="entry name" value="CbiG_hydrolase"/>
</dbReference>
<dbReference type="Proteomes" id="UP000030700">
    <property type="component" value="Unassembled WGS sequence"/>
</dbReference>
<feature type="domain" description="Cobalamin synthesis G N-terminal" evidence="2">
    <location>
        <begin position="40"/>
        <end position="118"/>
    </location>
</feature>
<keyword evidence="4" id="KW-1185">Reference proteome</keyword>
<evidence type="ECO:0000259" key="2">
    <source>
        <dbReference type="Pfam" id="PF11760"/>
    </source>
</evidence>
<organism evidence="3">
    <name type="scientific">Candidatus Moduliflexus flocculans</name>
    <dbReference type="NCBI Taxonomy" id="1499966"/>
    <lineage>
        <taxon>Bacteria</taxon>
        <taxon>Candidatus Moduliflexota</taxon>
        <taxon>Candidatus Moduliflexia</taxon>
        <taxon>Candidatus Moduliflexales</taxon>
        <taxon>Candidatus Moduliflexaceae</taxon>
    </lineage>
</organism>
<dbReference type="STRING" id="1499966.U14_01092"/>
<dbReference type="AlphaFoldDB" id="A0A0S6VVQ3"/>
<dbReference type="PANTHER" id="PTHR37477">
    <property type="entry name" value="COBALT-PRECORRIN-5A HYDROLASE"/>
    <property type="match status" value="1"/>
</dbReference>
<dbReference type="SUPFAM" id="SSF159672">
    <property type="entry name" value="CbiG N-terminal domain-like"/>
    <property type="match status" value="1"/>
</dbReference>
<dbReference type="PANTHER" id="PTHR37477:SF1">
    <property type="entry name" value="COBALT-PRECORRIN-5A HYDROLASE"/>
    <property type="match status" value="1"/>
</dbReference>
<dbReference type="Gene3D" id="3.40.50.11220">
    <property type="match status" value="1"/>
</dbReference>
<reference evidence="3" key="1">
    <citation type="journal article" date="2015" name="PeerJ">
        <title>First genomic representation of candidate bacterial phylum KSB3 points to enhanced environmental sensing as a trigger of wastewater bulking.</title>
        <authorList>
            <person name="Sekiguchi Y."/>
            <person name="Ohashi A."/>
            <person name="Parks D.H."/>
            <person name="Yamauchi T."/>
            <person name="Tyson G.W."/>
            <person name="Hugenholtz P."/>
        </authorList>
    </citation>
    <scope>NUCLEOTIDE SEQUENCE [LARGE SCALE GENOMIC DNA]</scope>
</reference>
<proteinExistence type="predicted"/>
<dbReference type="InterPro" id="IPR021744">
    <property type="entry name" value="CbiG_N"/>
</dbReference>
<dbReference type="HOGENOM" id="CLU_028397_0_0_0"/>
<sequence length="321" mass="35259">MNIACLTFTHRGFELAERLQGSYQGRVEVFAKETYKDELPRIFEEFEGVVFVASTGIAVRLSAPFLKGKTKDPAIVVVDDMGRYAISLVSGHLGGANALAQEIAELLDCQPIITTASDARKIESIDLFAQKHHLVIADMLDAKLITGMMVDGRPIRLDSEIPVTLDYTHLSDDEYDGCIYVTSQRHVESNVPCCVLHPKTLHVGLGCRRGKTAKEIMDAITQVFQEENLCLSSIRSIATTEIKQEEPGILEAVNRLGAELRIFTHSQIRSVQDRFVRSEFVERTIGVSAVSEPCAYLAGGDVIVGKIAMHGVTVAVARETP</sequence>